<keyword evidence="1" id="KW-1133">Transmembrane helix</keyword>
<evidence type="ECO:0000313" key="2">
    <source>
        <dbReference type="EMBL" id="DAD37089.1"/>
    </source>
</evidence>
<sequence length="69" mass="7806">MNKHPDKFNESGRKGLRRTKHYRSMRGGWEEYSGQCSSDLLVGLPGSMLCLGLGIGFFHLCLVCNHIYC</sequence>
<organism evidence="2 3">
    <name type="scientific">Nelumbo nucifera</name>
    <name type="common">Sacred lotus</name>
    <dbReference type="NCBI Taxonomy" id="4432"/>
    <lineage>
        <taxon>Eukaryota</taxon>
        <taxon>Viridiplantae</taxon>
        <taxon>Streptophyta</taxon>
        <taxon>Embryophyta</taxon>
        <taxon>Tracheophyta</taxon>
        <taxon>Spermatophyta</taxon>
        <taxon>Magnoliopsida</taxon>
        <taxon>Proteales</taxon>
        <taxon>Nelumbonaceae</taxon>
        <taxon>Nelumbo</taxon>
    </lineage>
</organism>
<dbReference type="Proteomes" id="UP000607653">
    <property type="component" value="Unassembled WGS sequence"/>
</dbReference>
<name>A0A822Z0S2_NELNU</name>
<comment type="caution">
    <text evidence="2">The sequence shown here is derived from an EMBL/GenBank/DDBJ whole genome shotgun (WGS) entry which is preliminary data.</text>
</comment>
<keyword evidence="1" id="KW-0472">Membrane</keyword>
<proteinExistence type="predicted"/>
<dbReference type="AlphaFoldDB" id="A0A822Z0S2"/>
<feature type="transmembrane region" description="Helical" evidence="1">
    <location>
        <begin position="46"/>
        <end position="68"/>
    </location>
</feature>
<gene>
    <name evidence="2" type="ORF">HUJ06_007730</name>
</gene>
<evidence type="ECO:0000313" key="3">
    <source>
        <dbReference type="Proteomes" id="UP000607653"/>
    </source>
</evidence>
<evidence type="ECO:0000256" key="1">
    <source>
        <dbReference type="SAM" id="Phobius"/>
    </source>
</evidence>
<accession>A0A822Z0S2</accession>
<reference evidence="2 3" key="1">
    <citation type="journal article" date="2020" name="Mol. Biol. Evol.">
        <title>Distinct Expression and Methylation Patterns for Genes with Different Fates following a Single Whole-Genome Duplication in Flowering Plants.</title>
        <authorList>
            <person name="Shi T."/>
            <person name="Rahmani R.S."/>
            <person name="Gugger P.F."/>
            <person name="Wang M."/>
            <person name="Li H."/>
            <person name="Zhang Y."/>
            <person name="Li Z."/>
            <person name="Wang Q."/>
            <person name="Van de Peer Y."/>
            <person name="Marchal K."/>
            <person name="Chen J."/>
        </authorList>
    </citation>
    <scope>NUCLEOTIDE SEQUENCE [LARGE SCALE GENOMIC DNA]</scope>
    <source>
        <tissue evidence="2">Leaf</tissue>
    </source>
</reference>
<protein>
    <submittedName>
        <fullName evidence="2">Uncharacterized protein</fullName>
    </submittedName>
</protein>
<dbReference type="EMBL" id="DUZY01000004">
    <property type="protein sequence ID" value="DAD37089.1"/>
    <property type="molecule type" value="Genomic_DNA"/>
</dbReference>
<keyword evidence="3" id="KW-1185">Reference proteome</keyword>
<keyword evidence="1" id="KW-0812">Transmembrane</keyword>